<protein>
    <submittedName>
        <fullName evidence="1">Uncharacterized protein</fullName>
    </submittedName>
</protein>
<keyword evidence="2" id="KW-1185">Reference proteome</keyword>
<accession>A0A9W8I2C5</accession>
<dbReference type="Proteomes" id="UP001139887">
    <property type="component" value="Unassembled WGS sequence"/>
</dbReference>
<evidence type="ECO:0000313" key="2">
    <source>
        <dbReference type="Proteomes" id="UP001139887"/>
    </source>
</evidence>
<organism evidence="1 2">
    <name type="scientific">Coemansia brasiliensis</name>
    <dbReference type="NCBI Taxonomy" id="2650707"/>
    <lineage>
        <taxon>Eukaryota</taxon>
        <taxon>Fungi</taxon>
        <taxon>Fungi incertae sedis</taxon>
        <taxon>Zoopagomycota</taxon>
        <taxon>Kickxellomycotina</taxon>
        <taxon>Kickxellomycetes</taxon>
        <taxon>Kickxellales</taxon>
        <taxon>Kickxellaceae</taxon>
        <taxon>Coemansia</taxon>
    </lineage>
</organism>
<dbReference type="OrthoDB" id="5567668at2759"/>
<dbReference type="EMBL" id="JANBUW010002147">
    <property type="protein sequence ID" value="KAJ2841515.1"/>
    <property type="molecule type" value="Genomic_DNA"/>
</dbReference>
<evidence type="ECO:0000313" key="1">
    <source>
        <dbReference type="EMBL" id="KAJ2841515.1"/>
    </source>
</evidence>
<reference evidence="1" key="1">
    <citation type="submission" date="2022-07" db="EMBL/GenBank/DDBJ databases">
        <title>Phylogenomic reconstructions and comparative analyses of Kickxellomycotina fungi.</title>
        <authorList>
            <person name="Reynolds N.K."/>
            <person name="Stajich J.E."/>
            <person name="Barry K."/>
            <person name="Grigoriev I.V."/>
            <person name="Crous P."/>
            <person name="Smith M.E."/>
        </authorList>
    </citation>
    <scope>NUCLEOTIDE SEQUENCE</scope>
    <source>
        <strain evidence="1">NRRL 1566</strain>
    </source>
</reference>
<dbReference type="AlphaFoldDB" id="A0A9W8I2C5"/>
<feature type="non-terminal residue" evidence="1">
    <location>
        <position position="165"/>
    </location>
</feature>
<comment type="caution">
    <text evidence="1">The sequence shown here is derived from an EMBL/GenBank/DDBJ whole genome shotgun (WGS) entry which is preliminary data.</text>
</comment>
<gene>
    <name evidence="1" type="ORF">IWW36_006235</name>
</gene>
<name>A0A9W8I2C5_9FUNG</name>
<sequence length="165" mass="19088">MVRIIEPILRDLDQLDDLDRPFSAHAGVIYLQSPDSLSTKRDICKGPLRGTSAEFSRFLSLLNRLRLSPAELLKRRSSLPLLRYVFAIKGYKVCYNLAPNISSLISRRPMCPEDNLEFYQLLRQRGIAVLWFDSHPGSLDTDLAWQFIDRLQSYAEKPQRKFSDD</sequence>
<proteinExistence type="predicted"/>